<keyword evidence="2" id="KW-1185">Reference proteome</keyword>
<evidence type="ECO:0000313" key="1">
    <source>
        <dbReference type="EMBL" id="KAK7013900.1"/>
    </source>
</evidence>
<organism evidence="1 2">
    <name type="scientific">Favolaschia claudopus</name>
    <dbReference type="NCBI Taxonomy" id="2862362"/>
    <lineage>
        <taxon>Eukaryota</taxon>
        <taxon>Fungi</taxon>
        <taxon>Dikarya</taxon>
        <taxon>Basidiomycota</taxon>
        <taxon>Agaricomycotina</taxon>
        <taxon>Agaricomycetes</taxon>
        <taxon>Agaricomycetidae</taxon>
        <taxon>Agaricales</taxon>
        <taxon>Marasmiineae</taxon>
        <taxon>Mycenaceae</taxon>
        <taxon>Favolaschia</taxon>
    </lineage>
</organism>
<comment type="caution">
    <text evidence="1">The sequence shown here is derived from an EMBL/GenBank/DDBJ whole genome shotgun (WGS) entry which is preliminary data.</text>
</comment>
<evidence type="ECO:0000313" key="2">
    <source>
        <dbReference type="Proteomes" id="UP001362999"/>
    </source>
</evidence>
<accession>A0AAW0AN07</accession>
<dbReference type="EMBL" id="JAWWNJ010000058">
    <property type="protein sequence ID" value="KAK7013900.1"/>
    <property type="molecule type" value="Genomic_DNA"/>
</dbReference>
<name>A0AAW0AN07_9AGAR</name>
<proteinExistence type="predicted"/>
<gene>
    <name evidence="1" type="ORF">R3P38DRAFT_3206469</name>
</gene>
<protein>
    <submittedName>
        <fullName evidence="1">Uncharacterized protein</fullName>
    </submittedName>
</protein>
<sequence>MKRAAVIYTPGHSAWTSSPARLNDEADRYASQAQRHLPVIPTAPIPTFFIDKYTLYCSAPHEGWVEGNTWTTVDTLMVQNIIRKLGVGNRFRMSTWIHDPRHPPELTLALSNCRQPTCFKNQTDFCRFGCSAMKTPHHLLDTISSNPKKKLDDSGVDKLHSMRLLHVAKPLFQDDLSWPLTSGHYLYCLGQLPNLDLVFPRNQTSDKLGRRKLFNHLASTL</sequence>
<dbReference type="Proteomes" id="UP001362999">
    <property type="component" value="Unassembled WGS sequence"/>
</dbReference>
<reference evidence="1 2" key="1">
    <citation type="journal article" date="2024" name="J Genomics">
        <title>Draft genome sequencing and assembly of Favolaschia claudopus CIRM-BRFM 2984 isolated from oak limbs.</title>
        <authorList>
            <person name="Navarro D."/>
            <person name="Drula E."/>
            <person name="Chaduli D."/>
            <person name="Cazenave R."/>
            <person name="Ahrendt S."/>
            <person name="Wang J."/>
            <person name="Lipzen A."/>
            <person name="Daum C."/>
            <person name="Barry K."/>
            <person name="Grigoriev I.V."/>
            <person name="Favel A."/>
            <person name="Rosso M.N."/>
            <person name="Martin F."/>
        </authorList>
    </citation>
    <scope>NUCLEOTIDE SEQUENCE [LARGE SCALE GENOMIC DNA]</scope>
    <source>
        <strain evidence="1 2">CIRM-BRFM 2984</strain>
    </source>
</reference>
<dbReference type="AlphaFoldDB" id="A0AAW0AN07"/>